<comment type="caution">
    <text evidence="3">The sequence shown here is derived from an EMBL/GenBank/DDBJ whole genome shotgun (WGS) entry which is preliminary data.</text>
</comment>
<evidence type="ECO:0000256" key="1">
    <source>
        <dbReference type="SAM" id="SignalP"/>
    </source>
</evidence>
<gene>
    <name evidence="3" type="ORF">Hsar01_03014</name>
</gene>
<keyword evidence="1" id="KW-0732">Signal</keyword>
<name>A0ABP9UQF8_9BACT</name>
<dbReference type="RefSeq" id="WP_353567885.1">
    <property type="nucleotide sequence ID" value="NZ_BAABRI010000017.1"/>
</dbReference>
<dbReference type="Proteomes" id="UP001476282">
    <property type="component" value="Unassembled WGS sequence"/>
</dbReference>
<keyword evidence="4" id="KW-1185">Reference proteome</keyword>
<dbReference type="Pfam" id="PF04773">
    <property type="entry name" value="FecR"/>
    <property type="match status" value="1"/>
</dbReference>
<evidence type="ECO:0000313" key="4">
    <source>
        <dbReference type="Proteomes" id="UP001476282"/>
    </source>
</evidence>
<accession>A0ABP9UQF8</accession>
<feature type="domain" description="FecR protein" evidence="2">
    <location>
        <begin position="54"/>
        <end position="140"/>
    </location>
</feature>
<dbReference type="PANTHER" id="PTHR38731">
    <property type="entry name" value="LIPL45-RELATED LIPOPROTEIN-RELATED"/>
    <property type="match status" value="1"/>
</dbReference>
<dbReference type="InterPro" id="IPR006860">
    <property type="entry name" value="FecR"/>
</dbReference>
<dbReference type="EMBL" id="BAABRI010000017">
    <property type="protein sequence ID" value="GAA5483780.1"/>
    <property type="molecule type" value="Genomic_DNA"/>
</dbReference>
<organism evidence="3 4">
    <name type="scientific">Haloferula sargassicola</name>
    <dbReference type="NCBI Taxonomy" id="490096"/>
    <lineage>
        <taxon>Bacteria</taxon>
        <taxon>Pseudomonadati</taxon>
        <taxon>Verrucomicrobiota</taxon>
        <taxon>Verrucomicrobiia</taxon>
        <taxon>Verrucomicrobiales</taxon>
        <taxon>Verrucomicrobiaceae</taxon>
        <taxon>Haloferula</taxon>
    </lineage>
</organism>
<sequence length="259" mass="27205">MKPLLVLVSLAVAATAAPLSSAKITQAINDVRVLGGSDARAASVGETVGGSSSVQTGRKSRAELMFTDQTLTRLGQNSVFSFRNGSRDVELKQGSILLQVPKNAGGATIRTATVTAAITGTTSMFEYSPGQSVKLLTLEGTQKLYINGSKTPVLVPAGQMIVMRPDGRVVPQPVTIDIARLLATSPLAGKGTFGPLPAASTEAIQNTVAQQKAAKRSGALKPTLSVVRGPRTRLLDDIRTFLPTHDPYIDYERPDVPGQ</sequence>
<feature type="chain" id="PRO_5046691731" description="FecR protein domain-containing protein" evidence="1">
    <location>
        <begin position="23"/>
        <end position="259"/>
    </location>
</feature>
<protein>
    <recommendedName>
        <fullName evidence="2">FecR protein domain-containing protein</fullName>
    </recommendedName>
</protein>
<proteinExistence type="predicted"/>
<dbReference type="Gene3D" id="2.60.120.1440">
    <property type="match status" value="1"/>
</dbReference>
<reference evidence="3 4" key="1">
    <citation type="submission" date="2024-02" db="EMBL/GenBank/DDBJ databases">
        <title>Haloferula sargassicola NBRC 104335.</title>
        <authorList>
            <person name="Ichikawa N."/>
            <person name="Katano-Makiyama Y."/>
            <person name="Hidaka K."/>
        </authorList>
    </citation>
    <scope>NUCLEOTIDE SEQUENCE [LARGE SCALE GENOMIC DNA]</scope>
    <source>
        <strain evidence="3 4">NBRC 104335</strain>
    </source>
</reference>
<evidence type="ECO:0000259" key="2">
    <source>
        <dbReference type="Pfam" id="PF04773"/>
    </source>
</evidence>
<feature type="signal peptide" evidence="1">
    <location>
        <begin position="1"/>
        <end position="22"/>
    </location>
</feature>
<evidence type="ECO:0000313" key="3">
    <source>
        <dbReference type="EMBL" id="GAA5483780.1"/>
    </source>
</evidence>